<proteinExistence type="predicted"/>
<gene>
    <name evidence="3" type="ORF">FOMPIDRAFT_1130257</name>
</gene>
<evidence type="ECO:0000313" key="4">
    <source>
        <dbReference type="Proteomes" id="UP000015241"/>
    </source>
</evidence>
<dbReference type="EMBL" id="KE504187">
    <property type="protein sequence ID" value="EPS96536.1"/>
    <property type="molecule type" value="Genomic_DNA"/>
</dbReference>
<dbReference type="eggNOG" id="ENOG502SKPZ">
    <property type="taxonomic scope" value="Eukaryota"/>
</dbReference>
<protein>
    <recommendedName>
        <fullName evidence="2">BTB domain-containing protein</fullName>
    </recommendedName>
</protein>
<dbReference type="Proteomes" id="UP000015241">
    <property type="component" value="Unassembled WGS sequence"/>
</dbReference>
<evidence type="ECO:0000313" key="3">
    <source>
        <dbReference type="EMBL" id="EPS96536.1"/>
    </source>
</evidence>
<dbReference type="InterPro" id="IPR000210">
    <property type="entry name" value="BTB/POZ_dom"/>
</dbReference>
<keyword evidence="4" id="KW-1185">Reference proteome</keyword>
<dbReference type="InterPro" id="IPR011333">
    <property type="entry name" value="SKP1/BTB/POZ_sf"/>
</dbReference>
<dbReference type="Gene3D" id="3.30.710.10">
    <property type="entry name" value="Potassium Channel Kv1.1, Chain A"/>
    <property type="match status" value="1"/>
</dbReference>
<dbReference type="InParanoid" id="S8DTG5"/>
<dbReference type="PROSITE" id="PS50097">
    <property type="entry name" value="BTB"/>
    <property type="match status" value="1"/>
</dbReference>
<evidence type="ECO:0000256" key="1">
    <source>
        <dbReference type="SAM" id="MobiDB-lite"/>
    </source>
</evidence>
<name>S8DTG5_FOMSC</name>
<feature type="region of interest" description="Disordered" evidence="1">
    <location>
        <begin position="263"/>
        <end position="294"/>
    </location>
</feature>
<feature type="domain" description="BTB" evidence="2">
    <location>
        <begin position="55"/>
        <end position="121"/>
    </location>
</feature>
<dbReference type="HOGENOM" id="CLU_040061_1_0_1"/>
<organism evidence="3 4">
    <name type="scientific">Fomitopsis schrenkii</name>
    <name type="common">Brown rot fungus</name>
    <dbReference type="NCBI Taxonomy" id="2126942"/>
    <lineage>
        <taxon>Eukaryota</taxon>
        <taxon>Fungi</taxon>
        <taxon>Dikarya</taxon>
        <taxon>Basidiomycota</taxon>
        <taxon>Agaricomycotina</taxon>
        <taxon>Agaricomycetes</taxon>
        <taxon>Polyporales</taxon>
        <taxon>Fomitopsis</taxon>
    </lineage>
</organism>
<dbReference type="STRING" id="743788.S8DTG5"/>
<sequence>MAPIIPSVWLRSASPNSRKRARVDDELDDCEVAKELQSPRWGRPVRDEVYYFSDGSCVLMVEDTLFNVHRTMLSRDASMFGTMFALPIPTADDAEGSSDDNPVYLAGDTVAEFRNLLWALYALPHELLAVHQNPSDFQRLMDVAKLSNKYSFRCVEFWALDAVNELVMRDQNDVGLSALLPYDLSRAPHITFTPTGQLFCRLIRLAQACGHDALLSTMTNLLKKRMRQVVDYAYLGMTLADELDLRKLRGAAYMEILRRGSLFPSPSPSPSPTAGDVSGPSQEETSVEREQVAHNELLMSPEQKLRLLSGYYRLTASWEYLRKHPLPFDHAPTCGATWHQHGCSQSWLEFWKEKARCEAVLDIGMADVPGRLRAVGRELERCISVTYMHHDCKQIARRRIEQKAKEVEASLPDYFVERPI</sequence>
<evidence type="ECO:0000259" key="2">
    <source>
        <dbReference type="PROSITE" id="PS50097"/>
    </source>
</evidence>
<dbReference type="AlphaFoldDB" id="S8DTG5"/>
<accession>S8DTG5</accession>
<reference evidence="3 4" key="1">
    <citation type="journal article" date="2012" name="Science">
        <title>The Paleozoic origin of enzymatic lignin decomposition reconstructed from 31 fungal genomes.</title>
        <authorList>
            <person name="Floudas D."/>
            <person name="Binder M."/>
            <person name="Riley R."/>
            <person name="Barry K."/>
            <person name="Blanchette R.A."/>
            <person name="Henrissat B."/>
            <person name="Martinez A.T."/>
            <person name="Otillar R."/>
            <person name="Spatafora J.W."/>
            <person name="Yadav J.S."/>
            <person name="Aerts A."/>
            <person name="Benoit I."/>
            <person name="Boyd A."/>
            <person name="Carlson A."/>
            <person name="Copeland A."/>
            <person name="Coutinho P.M."/>
            <person name="de Vries R.P."/>
            <person name="Ferreira P."/>
            <person name="Findley K."/>
            <person name="Foster B."/>
            <person name="Gaskell J."/>
            <person name="Glotzer D."/>
            <person name="Gorecki P."/>
            <person name="Heitman J."/>
            <person name="Hesse C."/>
            <person name="Hori C."/>
            <person name="Igarashi K."/>
            <person name="Jurgens J.A."/>
            <person name="Kallen N."/>
            <person name="Kersten P."/>
            <person name="Kohler A."/>
            <person name="Kuees U."/>
            <person name="Kumar T.K.A."/>
            <person name="Kuo A."/>
            <person name="LaButti K."/>
            <person name="Larrondo L.F."/>
            <person name="Lindquist E."/>
            <person name="Ling A."/>
            <person name="Lombard V."/>
            <person name="Lucas S."/>
            <person name="Lundell T."/>
            <person name="Martin R."/>
            <person name="McLaughlin D.J."/>
            <person name="Morgenstern I."/>
            <person name="Morin E."/>
            <person name="Murat C."/>
            <person name="Nagy L.G."/>
            <person name="Nolan M."/>
            <person name="Ohm R.A."/>
            <person name="Patyshakuliyeva A."/>
            <person name="Rokas A."/>
            <person name="Ruiz-Duenas F.J."/>
            <person name="Sabat G."/>
            <person name="Salamov A."/>
            <person name="Samejima M."/>
            <person name="Schmutz J."/>
            <person name="Slot J.C."/>
            <person name="St John F."/>
            <person name="Stenlid J."/>
            <person name="Sun H."/>
            <person name="Sun S."/>
            <person name="Syed K."/>
            <person name="Tsang A."/>
            <person name="Wiebenga A."/>
            <person name="Young D."/>
            <person name="Pisabarro A."/>
            <person name="Eastwood D.C."/>
            <person name="Martin F."/>
            <person name="Cullen D."/>
            <person name="Grigoriev I.V."/>
            <person name="Hibbett D.S."/>
        </authorList>
    </citation>
    <scope>NUCLEOTIDE SEQUENCE</scope>
    <source>
        <strain evidence="4">FP-58527</strain>
    </source>
</reference>
<dbReference type="OrthoDB" id="8117402at2759"/>